<accession>A0A6A5YFK2</accession>
<dbReference type="PANTHER" id="PTHR46825">
    <property type="entry name" value="D-ALANYL-D-ALANINE-CARBOXYPEPTIDASE/ENDOPEPTIDASE AMPH"/>
    <property type="match status" value="1"/>
</dbReference>
<gene>
    <name evidence="3" type="ORF">BDV96DRAFT_608033</name>
</gene>
<keyword evidence="4" id="KW-1185">Reference proteome</keyword>
<name>A0A6A5YFK2_9PLEO</name>
<evidence type="ECO:0000313" key="4">
    <source>
        <dbReference type="Proteomes" id="UP000799770"/>
    </source>
</evidence>
<dbReference type="InterPro" id="IPR012338">
    <property type="entry name" value="Beta-lactam/transpept-like"/>
</dbReference>
<dbReference type="AlphaFoldDB" id="A0A6A5YFK2"/>
<evidence type="ECO:0000259" key="2">
    <source>
        <dbReference type="Pfam" id="PF00144"/>
    </source>
</evidence>
<dbReference type="PANTHER" id="PTHR46825:SF14">
    <property type="entry name" value="BETA-LACTAMASE-RELATED DOMAIN-CONTAINING PROTEIN"/>
    <property type="match status" value="1"/>
</dbReference>
<reference evidence="3" key="1">
    <citation type="journal article" date="2020" name="Stud. Mycol.">
        <title>101 Dothideomycetes genomes: a test case for predicting lifestyles and emergence of pathogens.</title>
        <authorList>
            <person name="Haridas S."/>
            <person name="Albert R."/>
            <person name="Binder M."/>
            <person name="Bloem J."/>
            <person name="Labutti K."/>
            <person name="Salamov A."/>
            <person name="Andreopoulos B."/>
            <person name="Baker S."/>
            <person name="Barry K."/>
            <person name="Bills G."/>
            <person name="Bluhm B."/>
            <person name="Cannon C."/>
            <person name="Castanera R."/>
            <person name="Culley D."/>
            <person name="Daum C."/>
            <person name="Ezra D."/>
            <person name="Gonzalez J."/>
            <person name="Henrissat B."/>
            <person name="Kuo A."/>
            <person name="Liang C."/>
            <person name="Lipzen A."/>
            <person name="Lutzoni F."/>
            <person name="Magnuson J."/>
            <person name="Mondo S."/>
            <person name="Nolan M."/>
            <person name="Ohm R."/>
            <person name="Pangilinan J."/>
            <person name="Park H.-J."/>
            <person name="Ramirez L."/>
            <person name="Alfaro M."/>
            <person name="Sun H."/>
            <person name="Tritt A."/>
            <person name="Yoshinaga Y."/>
            <person name="Zwiers L.-H."/>
            <person name="Turgeon B."/>
            <person name="Goodwin S."/>
            <person name="Spatafora J."/>
            <person name="Crous P."/>
            <person name="Grigoriev I."/>
        </authorList>
    </citation>
    <scope>NUCLEOTIDE SEQUENCE</scope>
    <source>
        <strain evidence="3">CBS 627.86</strain>
    </source>
</reference>
<proteinExistence type="inferred from homology"/>
<dbReference type="Pfam" id="PF00144">
    <property type="entry name" value="Beta-lactamase"/>
    <property type="match status" value="1"/>
</dbReference>
<evidence type="ECO:0000256" key="1">
    <source>
        <dbReference type="ARBA" id="ARBA00038215"/>
    </source>
</evidence>
<dbReference type="Gene3D" id="3.40.710.10">
    <property type="entry name" value="DD-peptidase/beta-lactamase superfamily"/>
    <property type="match status" value="1"/>
</dbReference>
<feature type="domain" description="Beta-lactamase-related" evidence="2">
    <location>
        <begin position="20"/>
        <end position="378"/>
    </location>
</feature>
<dbReference type="EMBL" id="ML977374">
    <property type="protein sequence ID" value="KAF2105690.1"/>
    <property type="molecule type" value="Genomic_DNA"/>
</dbReference>
<dbReference type="InterPro" id="IPR050491">
    <property type="entry name" value="AmpC-like"/>
</dbReference>
<dbReference type="OrthoDB" id="5946976at2759"/>
<dbReference type="InterPro" id="IPR001466">
    <property type="entry name" value="Beta-lactam-related"/>
</dbReference>
<protein>
    <submittedName>
        <fullName evidence="3">Beta-lactamase/transpeptidase-like protein</fullName>
    </submittedName>
</protein>
<dbReference type="Proteomes" id="UP000799770">
    <property type="component" value="Unassembled WGS sequence"/>
</dbReference>
<comment type="similarity">
    <text evidence="1">Belongs to the peptidase S12 family.</text>
</comment>
<organism evidence="3 4">
    <name type="scientific">Lophiotrema nucula</name>
    <dbReference type="NCBI Taxonomy" id="690887"/>
    <lineage>
        <taxon>Eukaryota</taxon>
        <taxon>Fungi</taxon>
        <taxon>Dikarya</taxon>
        <taxon>Ascomycota</taxon>
        <taxon>Pezizomycotina</taxon>
        <taxon>Dothideomycetes</taxon>
        <taxon>Pleosporomycetidae</taxon>
        <taxon>Pleosporales</taxon>
        <taxon>Lophiotremataceae</taxon>
        <taxon>Lophiotrema</taxon>
    </lineage>
</organism>
<dbReference type="SUPFAM" id="SSF56601">
    <property type="entry name" value="beta-lactamase/transpeptidase-like"/>
    <property type="match status" value="1"/>
</dbReference>
<evidence type="ECO:0000313" key="3">
    <source>
        <dbReference type="EMBL" id="KAF2105690.1"/>
    </source>
</evidence>
<sequence>MVASRLRAQEETISRIRTAFGTPSISCGVLHHGDIVFLHSEGFANVEKNLVASSETVYSIASCSKGFVTALCHILVREGKLSWTRPIREYLPDFNTPHDPEIARRATLLDLCSHGTGLAPLDHAGCGFYDEFYNKGEDQVHIASHLPVAYDFRSRWLYNNFMLGVVGDVISAVCGKSAGTVLKEKIFDPLGLYRTCTNAAGYPSDANVATGYSVLDDGSLLPSADPKLEDGSVQGASGFIRSTVSDMLSWARSIMLAEGDSKPLRQHRQDEDRSCVLDGIEFTRCARRPITYDCGVNENSYGLGWFRHQLPSKWLGSIGPNFALLPDPPVIARTGGSRLTICHYGEFGGFLSSFYTFPDTCSAVIVLANSSPSRGDPTDLIAQTFIQELFDMQPKVMLEEYAVHAAQTSKLIWPALVEEWVSSRVQNTMMPPLDQFTGNYSNPGLMMDIHIFELQNDQRGTGPNPEVLGFSINSMKKQRGKLRHYHYDVWTFLPHSRDDLVRKGMEGYMLLPMLLFSFVRHSDGRVYAMDWDLQAGACEGPAPGLDRAVAPVRFVRQAEKKQT</sequence>